<evidence type="ECO:0000256" key="2">
    <source>
        <dbReference type="ARBA" id="ARBA00007330"/>
    </source>
</evidence>
<dbReference type="PRINTS" id="PR01001">
    <property type="entry name" value="FADG3PDH"/>
</dbReference>
<dbReference type="InterPro" id="IPR006076">
    <property type="entry name" value="FAD-dep_OxRdtase"/>
</dbReference>
<evidence type="ECO:0000256" key="5">
    <source>
        <dbReference type="ARBA" id="ARBA00023002"/>
    </source>
</evidence>
<evidence type="ECO:0000256" key="1">
    <source>
        <dbReference type="ARBA" id="ARBA00001974"/>
    </source>
</evidence>
<dbReference type="SUPFAM" id="SSF51905">
    <property type="entry name" value="FAD/NAD(P)-binding domain"/>
    <property type="match status" value="1"/>
</dbReference>
<dbReference type="InterPro" id="IPR038299">
    <property type="entry name" value="DAO_C_sf"/>
</dbReference>
<evidence type="ECO:0000313" key="9">
    <source>
        <dbReference type="EMBL" id="MBM6399265.1"/>
    </source>
</evidence>
<keyword evidence="4" id="KW-0274">FAD</keyword>
<name>A0ABS2CHK9_9MICO</name>
<dbReference type="Proteomes" id="UP001430172">
    <property type="component" value="Unassembled WGS sequence"/>
</dbReference>
<gene>
    <name evidence="9" type="ORF">JQN70_02570</name>
</gene>
<dbReference type="Pfam" id="PF16901">
    <property type="entry name" value="DAO_C"/>
    <property type="match status" value="1"/>
</dbReference>
<dbReference type="Gene3D" id="1.10.8.870">
    <property type="entry name" value="Alpha-glycerophosphate oxidase, cap domain"/>
    <property type="match status" value="1"/>
</dbReference>
<feature type="domain" description="Alpha-glycerophosphate oxidase C-terminal" evidence="8">
    <location>
        <begin position="438"/>
        <end position="509"/>
    </location>
</feature>
<reference evidence="9" key="1">
    <citation type="submission" date="2021-02" db="EMBL/GenBank/DDBJ databases">
        <title>Phycicoccus sp. MQZ13P-5T, whole genome shotgun sequence.</title>
        <authorList>
            <person name="Tuo L."/>
        </authorList>
    </citation>
    <scope>NUCLEOTIDE SEQUENCE</scope>
    <source>
        <strain evidence="9">MQZ13P-5</strain>
    </source>
</reference>
<dbReference type="Gene3D" id="3.30.9.10">
    <property type="entry name" value="D-Amino Acid Oxidase, subunit A, domain 2"/>
    <property type="match status" value="1"/>
</dbReference>
<dbReference type="Pfam" id="PF01266">
    <property type="entry name" value="DAO"/>
    <property type="match status" value="1"/>
</dbReference>
<comment type="similarity">
    <text evidence="2">Belongs to the FAD-dependent glycerol-3-phosphate dehydrogenase family.</text>
</comment>
<feature type="domain" description="FAD dependent oxidoreductase" evidence="7">
    <location>
        <begin position="17"/>
        <end position="338"/>
    </location>
</feature>
<evidence type="ECO:0000256" key="6">
    <source>
        <dbReference type="SAM" id="MobiDB-lite"/>
    </source>
</evidence>
<dbReference type="RefSeq" id="WP_204129729.1">
    <property type="nucleotide sequence ID" value="NZ_JAFDVD010000003.1"/>
</dbReference>
<comment type="cofactor">
    <cofactor evidence="1">
        <name>FAD</name>
        <dbReference type="ChEBI" id="CHEBI:57692"/>
    </cofactor>
</comment>
<organism evidence="9 10">
    <name type="scientific">Phycicoccus sonneratiae</name>
    <dbReference type="NCBI Taxonomy" id="2807628"/>
    <lineage>
        <taxon>Bacteria</taxon>
        <taxon>Bacillati</taxon>
        <taxon>Actinomycetota</taxon>
        <taxon>Actinomycetes</taxon>
        <taxon>Micrococcales</taxon>
        <taxon>Intrasporangiaceae</taxon>
        <taxon>Phycicoccus</taxon>
    </lineage>
</organism>
<evidence type="ECO:0000313" key="10">
    <source>
        <dbReference type="Proteomes" id="UP001430172"/>
    </source>
</evidence>
<keyword evidence="10" id="KW-1185">Reference proteome</keyword>
<evidence type="ECO:0000256" key="4">
    <source>
        <dbReference type="ARBA" id="ARBA00022827"/>
    </source>
</evidence>
<comment type="caution">
    <text evidence="9">The sequence shown here is derived from an EMBL/GenBank/DDBJ whole genome shotgun (WGS) entry which is preliminary data.</text>
</comment>
<dbReference type="InterPro" id="IPR036188">
    <property type="entry name" value="FAD/NAD-bd_sf"/>
</dbReference>
<sequence length="554" mass="61539">MSLRSANIERIDGGLFDVLVVGAGINGAVSAAALAGRGASVALIDRGDFGGFTSQESSNLVWGGFKYLENYELPLVFGLCRSRNRLMKAYPDNIKEIGFLAALDHSSPYKPWFAGLGATAYWGIGLFGTERPHLYDAEEVKEQEPVIDTSDVRGAIEYRDAFLVDNDARFVFSFVRSAVEAGAAVANYVELTSATRIGDRWVCHLRDTDSGAEITTAARVVVNAAGPFVDDLNASWGLSTEHRIVCSKGIHLVVPRLTTTHHDRVLAFFDDTQRLFYVIPMGRRSVIGTTDTRVDSPWTEVTDEDRTFLLGQINARLDLPTPLTPDDVIAERCGVRPLVVRRGAGDQSEADWTSLSRKHEIERDDERAVVTVLGGKLTDCLNVGEEVAAEVEHLGVPLEKDLANWYGEPAPQTRAEFFRQARLMRLDALRTKPDTEPLSDRLWRRYGRRAFDLLEAIRADPAMGEDVMGSADYLRAELYTAAEHEMVVTLDDFMRRRSKIDLVVRDEDIDDSDGLREVARILFGKDADRRLAEYHATKHRPARPATTPEPDPAS</sequence>
<protein>
    <submittedName>
        <fullName evidence="9">FAD-dependent oxidoreductase</fullName>
    </submittedName>
</protein>
<proteinExistence type="inferred from homology"/>
<evidence type="ECO:0000256" key="3">
    <source>
        <dbReference type="ARBA" id="ARBA00022630"/>
    </source>
</evidence>
<dbReference type="PANTHER" id="PTHR11985">
    <property type="entry name" value="GLYCEROL-3-PHOSPHATE DEHYDROGENASE"/>
    <property type="match status" value="1"/>
</dbReference>
<dbReference type="PANTHER" id="PTHR11985:SF15">
    <property type="entry name" value="GLYCEROL-3-PHOSPHATE DEHYDROGENASE, MITOCHONDRIAL"/>
    <property type="match status" value="1"/>
</dbReference>
<evidence type="ECO:0000259" key="8">
    <source>
        <dbReference type="Pfam" id="PF16901"/>
    </source>
</evidence>
<dbReference type="InterPro" id="IPR031656">
    <property type="entry name" value="DAO_C"/>
</dbReference>
<dbReference type="InterPro" id="IPR000447">
    <property type="entry name" value="G3P_DH_FAD-dep"/>
</dbReference>
<dbReference type="EMBL" id="JAFDVD010000003">
    <property type="protein sequence ID" value="MBM6399265.1"/>
    <property type="molecule type" value="Genomic_DNA"/>
</dbReference>
<keyword evidence="5" id="KW-0560">Oxidoreductase</keyword>
<evidence type="ECO:0000259" key="7">
    <source>
        <dbReference type="Pfam" id="PF01266"/>
    </source>
</evidence>
<keyword evidence="3" id="KW-0285">Flavoprotein</keyword>
<feature type="region of interest" description="Disordered" evidence="6">
    <location>
        <begin position="533"/>
        <end position="554"/>
    </location>
</feature>
<dbReference type="Gene3D" id="3.50.50.60">
    <property type="entry name" value="FAD/NAD(P)-binding domain"/>
    <property type="match status" value="1"/>
</dbReference>
<accession>A0ABS2CHK9</accession>